<keyword evidence="2 6" id="KW-0812">Transmembrane</keyword>
<sequence length="453" mass="48368">MLTPRSPLLRTNRLTPLIRRLPVFFFLVKWVLLSSLIAIAVGSASAFFLVALDWATNWRESHRWIIALLPLGGLLIGLLYHYAGKSVEAGNNLLLDTIHRPAAIIPFRMAPLVLLGTIGTHLFGGSAGREGTALQMGGSIADQLTRLFRLRPRDRRLVIIAGISAGFGSVFGTPLAGAIFGLEVFLIGRLSYEALLPSCLAAIGADYVTRWWQVGHTQYHIETVPALTLTYALYALVAGAIFGGCAVLFGETTHAIGRFFKTRVAFAPLRPLIGGTLVAAAVWGLGTTRYIGLGVPVIVSAFEQPLAPYDFALKLLFTALTLGAGYKGGEVTPLFFIGATLGNALSYWIPLPTALLAGMGFVAVFAGAANTPLACIVMAMELFGVACGPYVALACVTAYLCSGHRGIYGSQRIGQSKIPFWNRQQGRQLTRLQTTARPVEAPGTPADDGKPTA</sequence>
<dbReference type="CDD" id="cd03682">
    <property type="entry name" value="ClC_sycA_like"/>
    <property type="match status" value="1"/>
</dbReference>
<proteinExistence type="predicted"/>
<feature type="transmembrane region" description="Helical" evidence="6">
    <location>
        <begin position="103"/>
        <end position="124"/>
    </location>
</feature>
<evidence type="ECO:0000256" key="3">
    <source>
        <dbReference type="ARBA" id="ARBA00022989"/>
    </source>
</evidence>
<reference evidence="7 8" key="1">
    <citation type="submission" date="2019-06" db="EMBL/GenBank/DDBJ databases">
        <title>Spirosoma utsteinense sp. nov. isolated from Antarctic ice-free soils.</title>
        <authorList>
            <person name="Tahon G."/>
        </authorList>
    </citation>
    <scope>NUCLEOTIDE SEQUENCE [LARGE SCALE GENOMIC DNA]</scope>
    <source>
        <strain evidence="7 8">LMG 31447</strain>
    </source>
</reference>
<accession>A0ABR6WA79</accession>
<evidence type="ECO:0000256" key="4">
    <source>
        <dbReference type="ARBA" id="ARBA00023136"/>
    </source>
</evidence>
<dbReference type="SUPFAM" id="SSF81340">
    <property type="entry name" value="Clc chloride channel"/>
    <property type="match status" value="1"/>
</dbReference>
<dbReference type="InterPro" id="IPR001807">
    <property type="entry name" value="ClC"/>
</dbReference>
<gene>
    <name evidence="7" type="ORF">FH603_3945</name>
</gene>
<feature type="transmembrane region" description="Helical" evidence="6">
    <location>
        <begin position="23"/>
        <end position="52"/>
    </location>
</feature>
<dbReference type="PANTHER" id="PTHR43427">
    <property type="entry name" value="CHLORIDE CHANNEL PROTEIN CLC-E"/>
    <property type="match status" value="1"/>
</dbReference>
<dbReference type="Pfam" id="PF00654">
    <property type="entry name" value="Voltage_CLC"/>
    <property type="match status" value="1"/>
</dbReference>
<protein>
    <submittedName>
        <fullName evidence="7">H+/Cl- antiporter ClcA</fullName>
    </submittedName>
</protein>
<feature type="transmembrane region" description="Helical" evidence="6">
    <location>
        <begin position="269"/>
        <end position="286"/>
    </location>
</feature>
<feature type="transmembrane region" description="Helical" evidence="6">
    <location>
        <begin position="64"/>
        <end position="83"/>
    </location>
</feature>
<keyword evidence="8" id="KW-1185">Reference proteome</keyword>
<evidence type="ECO:0000256" key="1">
    <source>
        <dbReference type="ARBA" id="ARBA00004141"/>
    </source>
</evidence>
<feature type="transmembrane region" description="Helical" evidence="6">
    <location>
        <begin position="382"/>
        <end position="400"/>
    </location>
</feature>
<evidence type="ECO:0000313" key="7">
    <source>
        <dbReference type="EMBL" id="MBC3793427.1"/>
    </source>
</evidence>
<evidence type="ECO:0000256" key="5">
    <source>
        <dbReference type="SAM" id="MobiDB-lite"/>
    </source>
</evidence>
<evidence type="ECO:0000313" key="8">
    <source>
        <dbReference type="Proteomes" id="UP000700732"/>
    </source>
</evidence>
<dbReference type="PANTHER" id="PTHR43427:SF12">
    <property type="entry name" value="CHLORIDE TRANSPORTER"/>
    <property type="match status" value="1"/>
</dbReference>
<keyword evidence="3 6" id="KW-1133">Transmembrane helix</keyword>
<dbReference type="Proteomes" id="UP000700732">
    <property type="component" value="Unassembled WGS sequence"/>
</dbReference>
<organism evidence="7 8">
    <name type="scientific">Spirosoma utsteinense</name>
    <dbReference type="NCBI Taxonomy" id="2585773"/>
    <lineage>
        <taxon>Bacteria</taxon>
        <taxon>Pseudomonadati</taxon>
        <taxon>Bacteroidota</taxon>
        <taxon>Cytophagia</taxon>
        <taxon>Cytophagales</taxon>
        <taxon>Cytophagaceae</taxon>
        <taxon>Spirosoma</taxon>
    </lineage>
</organism>
<keyword evidence="4 6" id="KW-0472">Membrane</keyword>
<dbReference type="Gene3D" id="1.10.3080.10">
    <property type="entry name" value="Clc chloride channel"/>
    <property type="match status" value="1"/>
</dbReference>
<feature type="transmembrane region" description="Helical" evidence="6">
    <location>
        <begin position="231"/>
        <end position="249"/>
    </location>
</feature>
<dbReference type="InterPro" id="IPR050368">
    <property type="entry name" value="ClC-type_chloride_channel"/>
</dbReference>
<feature type="transmembrane region" description="Helical" evidence="6">
    <location>
        <begin position="355"/>
        <end position="375"/>
    </location>
</feature>
<feature type="transmembrane region" description="Helical" evidence="6">
    <location>
        <begin position="157"/>
        <end position="182"/>
    </location>
</feature>
<evidence type="ECO:0000256" key="2">
    <source>
        <dbReference type="ARBA" id="ARBA00022692"/>
    </source>
</evidence>
<comment type="caution">
    <text evidence="7">The sequence shown here is derived from an EMBL/GenBank/DDBJ whole genome shotgun (WGS) entry which is preliminary data.</text>
</comment>
<comment type="subcellular location">
    <subcellularLocation>
        <location evidence="1">Membrane</location>
        <topology evidence="1">Multi-pass membrane protein</topology>
    </subcellularLocation>
</comment>
<evidence type="ECO:0000256" key="6">
    <source>
        <dbReference type="SAM" id="Phobius"/>
    </source>
</evidence>
<dbReference type="EMBL" id="VFIA01000026">
    <property type="protein sequence ID" value="MBC3793427.1"/>
    <property type="molecule type" value="Genomic_DNA"/>
</dbReference>
<dbReference type="RefSeq" id="WP_186739298.1">
    <property type="nucleotide sequence ID" value="NZ_VFIA01000026.1"/>
</dbReference>
<dbReference type="InterPro" id="IPR014743">
    <property type="entry name" value="Cl-channel_core"/>
</dbReference>
<feature type="region of interest" description="Disordered" evidence="5">
    <location>
        <begin position="431"/>
        <end position="453"/>
    </location>
</feature>
<name>A0ABR6WA79_9BACT</name>